<dbReference type="InterPro" id="IPR051910">
    <property type="entry name" value="ComF/GntX_DNA_util-trans"/>
</dbReference>
<keyword evidence="4" id="KW-1185">Reference proteome</keyword>
<dbReference type="RefSeq" id="WP_248995530.1">
    <property type="nucleotide sequence ID" value="NZ_JAKIKP010000005.1"/>
</dbReference>
<evidence type="ECO:0000259" key="2">
    <source>
        <dbReference type="Pfam" id="PF00156"/>
    </source>
</evidence>
<comment type="similarity">
    <text evidence="1">Belongs to the ComF/GntX family.</text>
</comment>
<evidence type="ECO:0000313" key="3">
    <source>
        <dbReference type="EMBL" id="MCL1142850.1"/>
    </source>
</evidence>
<dbReference type="SUPFAM" id="SSF53271">
    <property type="entry name" value="PRTase-like"/>
    <property type="match status" value="1"/>
</dbReference>
<dbReference type="AlphaFoldDB" id="A0A9X2CLQ8"/>
<dbReference type="CDD" id="cd06223">
    <property type="entry name" value="PRTases_typeI"/>
    <property type="match status" value="1"/>
</dbReference>
<dbReference type="Gene3D" id="3.40.50.2020">
    <property type="match status" value="1"/>
</dbReference>
<dbReference type="EMBL" id="JAKIKP010000005">
    <property type="protein sequence ID" value="MCL1142850.1"/>
    <property type="molecule type" value="Genomic_DNA"/>
</dbReference>
<proteinExistence type="inferred from homology"/>
<feature type="domain" description="Phosphoribosyltransferase" evidence="2">
    <location>
        <begin position="184"/>
        <end position="271"/>
    </location>
</feature>
<dbReference type="PANTHER" id="PTHR47505">
    <property type="entry name" value="DNA UTILIZATION PROTEIN YHGH"/>
    <property type="match status" value="1"/>
</dbReference>
<organism evidence="3 4">
    <name type="scientific">Shewanella gaetbuli</name>
    <dbReference type="NCBI Taxonomy" id="220752"/>
    <lineage>
        <taxon>Bacteria</taxon>
        <taxon>Pseudomonadati</taxon>
        <taxon>Pseudomonadota</taxon>
        <taxon>Gammaproteobacteria</taxon>
        <taxon>Alteromonadales</taxon>
        <taxon>Shewanellaceae</taxon>
        <taxon>Shewanella</taxon>
    </lineage>
</organism>
<evidence type="ECO:0000313" key="4">
    <source>
        <dbReference type="Proteomes" id="UP001139333"/>
    </source>
</evidence>
<dbReference type="InterPro" id="IPR000836">
    <property type="entry name" value="PRTase_dom"/>
</dbReference>
<sequence length="289" mass="31923">MKLLAAINEKFVTANHYVKRCIGPSLSHLNVVLARLTTRVCSSLPNRCMLCQQRIEQGGYLALLSETRLTGVCQYCLASGLYHTEVCLGCGRALLFLQPYCGTCLTTLPIKVVAPCSYHHGLGKLVSAIKYQHQMAALSALTQQLALRIQQLVKHGLIEYPQVIIPVPLHPNRLQQRGFNQAWLIAKELSRILSLPMDDTLVIRRIDTVPQAGLDGSKRRKNCQGAFEVLSDLKSAVSAKSTRYSHVAIVDDVVTSGTTVNEIAHLLRQQSIASQVWCLARAEAPKLRC</sequence>
<comment type="caution">
    <text evidence="3">The sequence shown here is derived from an EMBL/GenBank/DDBJ whole genome shotgun (WGS) entry which is preliminary data.</text>
</comment>
<dbReference type="InterPro" id="IPR029057">
    <property type="entry name" value="PRTase-like"/>
</dbReference>
<dbReference type="PANTHER" id="PTHR47505:SF1">
    <property type="entry name" value="DNA UTILIZATION PROTEIN YHGH"/>
    <property type="match status" value="1"/>
</dbReference>
<dbReference type="Pfam" id="PF00156">
    <property type="entry name" value="Pribosyltran"/>
    <property type="match status" value="1"/>
</dbReference>
<protein>
    <submittedName>
        <fullName evidence="3">ComF family protein</fullName>
    </submittedName>
</protein>
<name>A0A9X2CLQ8_9GAMM</name>
<dbReference type="Proteomes" id="UP001139333">
    <property type="component" value="Unassembled WGS sequence"/>
</dbReference>
<accession>A0A9X2CLQ8</accession>
<gene>
    <name evidence="3" type="ORF">L2672_09115</name>
</gene>
<evidence type="ECO:0000256" key="1">
    <source>
        <dbReference type="ARBA" id="ARBA00008007"/>
    </source>
</evidence>
<reference evidence="3" key="1">
    <citation type="submission" date="2022-01" db="EMBL/GenBank/DDBJ databases">
        <title>Whole genome-based taxonomy of the Shewanellaceae.</title>
        <authorList>
            <person name="Martin-Rodriguez A.J."/>
        </authorList>
    </citation>
    <scope>NUCLEOTIDE SEQUENCE</scope>
    <source>
        <strain evidence="3">DSM 16422</strain>
    </source>
</reference>